<feature type="compositionally biased region" description="Basic residues" evidence="6">
    <location>
        <begin position="201"/>
        <end position="210"/>
    </location>
</feature>
<dbReference type="Pfam" id="PF01679">
    <property type="entry name" value="Pmp3"/>
    <property type="match status" value="1"/>
</dbReference>
<evidence type="ECO:0000256" key="5">
    <source>
        <dbReference type="ARBA" id="ARBA00023136"/>
    </source>
</evidence>
<feature type="compositionally biased region" description="Basic residues" evidence="6">
    <location>
        <begin position="233"/>
        <end position="243"/>
    </location>
</feature>
<protein>
    <recommendedName>
        <fullName evidence="10">Plasma membrane proteolipid Pmp3</fullName>
    </recommendedName>
</protein>
<name>A0A4R0RLL1_9APHY</name>
<evidence type="ECO:0000256" key="1">
    <source>
        <dbReference type="ARBA" id="ARBA00004370"/>
    </source>
</evidence>
<evidence type="ECO:0000256" key="3">
    <source>
        <dbReference type="ARBA" id="ARBA00022692"/>
    </source>
</evidence>
<keyword evidence="4 7" id="KW-1133">Transmembrane helix</keyword>
<dbReference type="OrthoDB" id="2152119at2759"/>
<feature type="compositionally biased region" description="Basic and acidic residues" evidence="6">
    <location>
        <begin position="211"/>
        <end position="221"/>
    </location>
</feature>
<evidence type="ECO:0000313" key="8">
    <source>
        <dbReference type="EMBL" id="TCD66019.1"/>
    </source>
</evidence>
<evidence type="ECO:0000256" key="4">
    <source>
        <dbReference type="ARBA" id="ARBA00022989"/>
    </source>
</evidence>
<organism evidence="8 9">
    <name type="scientific">Steccherinum ochraceum</name>
    <dbReference type="NCBI Taxonomy" id="92696"/>
    <lineage>
        <taxon>Eukaryota</taxon>
        <taxon>Fungi</taxon>
        <taxon>Dikarya</taxon>
        <taxon>Basidiomycota</taxon>
        <taxon>Agaricomycotina</taxon>
        <taxon>Agaricomycetes</taxon>
        <taxon>Polyporales</taxon>
        <taxon>Steccherinaceae</taxon>
        <taxon>Steccherinum</taxon>
    </lineage>
</organism>
<feature type="transmembrane region" description="Helical" evidence="7">
    <location>
        <begin position="20"/>
        <end position="40"/>
    </location>
</feature>
<evidence type="ECO:0008006" key="10">
    <source>
        <dbReference type="Google" id="ProtNLM"/>
    </source>
</evidence>
<gene>
    <name evidence="8" type="ORF">EIP91_001919</name>
</gene>
<evidence type="ECO:0000256" key="7">
    <source>
        <dbReference type="SAM" id="Phobius"/>
    </source>
</evidence>
<dbReference type="GO" id="GO:0016020">
    <property type="term" value="C:membrane"/>
    <property type="evidence" value="ECO:0007669"/>
    <property type="project" value="UniProtKB-SubCell"/>
</dbReference>
<dbReference type="AlphaFoldDB" id="A0A4R0RLL1"/>
<comment type="subcellular location">
    <subcellularLocation>
        <location evidence="1">Membrane</location>
    </subcellularLocation>
</comment>
<dbReference type="InterPro" id="IPR000612">
    <property type="entry name" value="PMP3"/>
</dbReference>
<evidence type="ECO:0000256" key="6">
    <source>
        <dbReference type="SAM" id="MobiDB-lite"/>
    </source>
</evidence>
<keyword evidence="3 7" id="KW-0812">Transmembrane</keyword>
<feature type="compositionally biased region" description="Polar residues" evidence="6">
    <location>
        <begin position="250"/>
        <end position="261"/>
    </location>
</feature>
<accession>A0A4R0RLL1</accession>
<sequence>MPSPQQFTKVDLTPRRHHGYSVVLFIMGTLFPPLAVAARFGIGGDFWLNLILTIAGYIPGHVHNFYIQNIRNNKNHARTPKWVQRYGLVDTSKIKRNERRSQWAGRYNDRLPRSTLENQALEEGQEGSSSIDISTESLPQQQQQRGGSNGANGNNDPLWNPNEEQYYGQRRDSGSIKSSRWHYPANFEDAAPNADLSASSSRKKSKKKKNDKKDRWARTEDAYSAPPEDGVMRRKKSSKKKRRTTDESDGYSQRSGSTNNFPEDAEGGLYGESRGSSRPVDPDRRRQEEDEIFNQEV</sequence>
<reference evidence="8 9" key="1">
    <citation type="submission" date="2018-11" db="EMBL/GenBank/DDBJ databases">
        <title>Genome assembly of Steccherinum ochraceum LE-BIN_3174, the white-rot fungus of the Steccherinaceae family (The Residual Polyporoid clade, Polyporales, Basidiomycota).</title>
        <authorList>
            <person name="Fedorova T.V."/>
            <person name="Glazunova O.A."/>
            <person name="Landesman E.O."/>
            <person name="Moiseenko K.V."/>
            <person name="Psurtseva N.V."/>
            <person name="Savinova O.S."/>
            <person name="Shakhova N.V."/>
            <person name="Tyazhelova T.V."/>
            <person name="Vasina D.V."/>
        </authorList>
    </citation>
    <scope>NUCLEOTIDE SEQUENCE [LARGE SCALE GENOMIC DNA]</scope>
    <source>
        <strain evidence="8 9">LE-BIN_3174</strain>
    </source>
</reference>
<dbReference type="EMBL" id="RWJN01000153">
    <property type="protein sequence ID" value="TCD66019.1"/>
    <property type="molecule type" value="Genomic_DNA"/>
</dbReference>
<feature type="transmembrane region" description="Helical" evidence="7">
    <location>
        <begin position="46"/>
        <end position="67"/>
    </location>
</feature>
<proteinExistence type="inferred from homology"/>
<evidence type="ECO:0000256" key="2">
    <source>
        <dbReference type="ARBA" id="ARBA00009530"/>
    </source>
</evidence>
<feature type="compositionally biased region" description="Polar residues" evidence="6">
    <location>
        <begin position="126"/>
        <end position="157"/>
    </location>
</feature>
<feature type="region of interest" description="Disordered" evidence="6">
    <location>
        <begin position="120"/>
        <end position="297"/>
    </location>
</feature>
<keyword evidence="5 7" id="KW-0472">Membrane</keyword>
<keyword evidence="9" id="KW-1185">Reference proteome</keyword>
<dbReference type="PANTHER" id="PTHR21659">
    <property type="entry name" value="HYDROPHOBIC PROTEIN RCI2 LOW TEMPERATURE AND SALT RESPONSIVE PROTEIN LTI6 -RELATED"/>
    <property type="match status" value="1"/>
</dbReference>
<comment type="caution">
    <text evidence="8">The sequence shown here is derived from an EMBL/GenBank/DDBJ whole genome shotgun (WGS) entry which is preliminary data.</text>
</comment>
<dbReference type="Proteomes" id="UP000292702">
    <property type="component" value="Unassembled WGS sequence"/>
</dbReference>
<evidence type="ECO:0000313" key="9">
    <source>
        <dbReference type="Proteomes" id="UP000292702"/>
    </source>
</evidence>
<comment type="similarity">
    <text evidence="2">Belongs to the UPF0057 (PMP3) family.</text>
</comment>
<dbReference type="PANTHER" id="PTHR21659:SF112">
    <property type="entry name" value="PROTEIN SNA2-RELATED"/>
    <property type="match status" value="1"/>
</dbReference>